<feature type="region of interest" description="Disordered" evidence="2">
    <location>
        <begin position="1"/>
        <end position="25"/>
    </location>
</feature>
<proteinExistence type="predicted"/>
<reference evidence="3" key="1">
    <citation type="journal article" date="2014" name="Nat. Commun.">
        <title>The rainbow trout genome provides novel insights into evolution after whole-genome duplication in vertebrates.</title>
        <authorList>
            <person name="Berthelot C."/>
            <person name="Brunet F."/>
            <person name="Chalopin D."/>
            <person name="Juanchich A."/>
            <person name="Bernard M."/>
            <person name="Noel B."/>
            <person name="Bento P."/>
            <person name="Da Silva C."/>
            <person name="Labadie K."/>
            <person name="Alberti A."/>
            <person name="Aury J.M."/>
            <person name="Louis A."/>
            <person name="Dehais P."/>
            <person name="Bardou P."/>
            <person name="Montfort J."/>
            <person name="Klopp C."/>
            <person name="Cabau C."/>
            <person name="Gaspin C."/>
            <person name="Thorgaard G.H."/>
            <person name="Boussaha M."/>
            <person name="Quillet E."/>
            <person name="Guyomard R."/>
            <person name="Galiana D."/>
            <person name="Bobe J."/>
            <person name="Volff J.N."/>
            <person name="Genet C."/>
            <person name="Wincker P."/>
            <person name="Jaillon O."/>
            <person name="Roest Crollius H."/>
            <person name="Guiguen Y."/>
        </authorList>
    </citation>
    <scope>NUCLEOTIDE SEQUENCE [LARGE SCALE GENOMIC DNA]</scope>
</reference>
<evidence type="ECO:0000313" key="3">
    <source>
        <dbReference type="EMBL" id="CDQ60855.1"/>
    </source>
</evidence>
<evidence type="ECO:0000313" key="4">
    <source>
        <dbReference type="Proteomes" id="UP000193380"/>
    </source>
</evidence>
<keyword evidence="1" id="KW-0175">Coiled coil</keyword>
<feature type="coiled-coil region" evidence="1">
    <location>
        <begin position="73"/>
        <end position="147"/>
    </location>
</feature>
<dbReference type="STRING" id="8022.A0A060W8I2"/>
<evidence type="ECO:0000256" key="1">
    <source>
        <dbReference type="SAM" id="Coils"/>
    </source>
</evidence>
<dbReference type="PANTHER" id="PTHR33820:SF4">
    <property type="entry name" value="COILED-COIL DOMAIN-CONTAINING PROTEIN 17"/>
    <property type="match status" value="1"/>
</dbReference>
<evidence type="ECO:0000256" key="2">
    <source>
        <dbReference type="SAM" id="MobiDB-lite"/>
    </source>
</evidence>
<dbReference type="PaxDb" id="8022-A0A060W8I2"/>
<sequence length="151" mass="17318">MQGRTNDTERRAGKEDNLQGSVSESLALRNLTNEFHKLRMSIEGSMPNLPKWPTGTEGLEDQVQVLGRKCAHRERLREMAEQHNQELAEIQTHNHLLEQQREDIAWQLGALAGQGSTVHLETLLLELREREERNEEALQQLKDHITTLQPG</sequence>
<name>A0A060W8I2_ONCMY</name>
<dbReference type="AlphaFoldDB" id="A0A060W8I2"/>
<dbReference type="Proteomes" id="UP000193380">
    <property type="component" value="Unassembled WGS sequence"/>
</dbReference>
<organism evidence="3 4">
    <name type="scientific">Oncorhynchus mykiss</name>
    <name type="common">Rainbow trout</name>
    <name type="synonym">Salmo gairdneri</name>
    <dbReference type="NCBI Taxonomy" id="8022"/>
    <lineage>
        <taxon>Eukaryota</taxon>
        <taxon>Metazoa</taxon>
        <taxon>Chordata</taxon>
        <taxon>Craniata</taxon>
        <taxon>Vertebrata</taxon>
        <taxon>Euteleostomi</taxon>
        <taxon>Actinopterygii</taxon>
        <taxon>Neopterygii</taxon>
        <taxon>Teleostei</taxon>
        <taxon>Protacanthopterygii</taxon>
        <taxon>Salmoniformes</taxon>
        <taxon>Salmonidae</taxon>
        <taxon>Salmoninae</taxon>
        <taxon>Oncorhynchus</taxon>
    </lineage>
</organism>
<dbReference type="PANTHER" id="PTHR33820">
    <property type="entry name" value="COILED-COIL DOMAIN-CONTAINING PROTEIN 17"/>
    <property type="match status" value="1"/>
</dbReference>
<gene>
    <name evidence="3" type="ORF">GSONMT00082579001</name>
</gene>
<feature type="compositionally biased region" description="Basic and acidic residues" evidence="2">
    <location>
        <begin position="1"/>
        <end position="17"/>
    </location>
</feature>
<protein>
    <submittedName>
        <fullName evidence="3">Uncharacterized protein</fullName>
    </submittedName>
</protein>
<accession>A0A060W8I2</accession>
<dbReference type="EMBL" id="FR904361">
    <property type="protein sequence ID" value="CDQ60855.1"/>
    <property type="molecule type" value="Genomic_DNA"/>
</dbReference>
<dbReference type="InterPro" id="IPR038800">
    <property type="entry name" value="CCDC17"/>
</dbReference>
<reference evidence="3" key="2">
    <citation type="submission" date="2014-03" db="EMBL/GenBank/DDBJ databases">
        <authorList>
            <person name="Genoscope - CEA"/>
        </authorList>
    </citation>
    <scope>NUCLEOTIDE SEQUENCE</scope>
</reference>